<evidence type="ECO:0000313" key="3">
    <source>
        <dbReference type="Proteomes" id="UP001219518"/>
    </source>
</evidence>
<reference evidence="2" key="2">
    <citation type="journal article" date="2023" name="BMC Genomics">
        <title>Pest status, molecular evolution, and epigenetic factors derived from the genome assembly of Frankliniella fusca, a thysanopteran phytovirus vector.</title>
        <authorList>
            <person name="Catto M.A."/>
            <person name="Labadie P.E."/>
            <person name="Jacobson A.L."/>
            <person name="Kennedy G.G."/>
            <person name="Srinivasan R."/>
            <person name="Hunt B.G."/>
        </authorList>
    </citation>
    <scope>NUCLEOTIDE SEQUENCE</scope>
    <source>
        <strain evidence="2">PL_HMW_Pooled</strain>
    </source>
</reference>
<feature type="non-terminal residue" evidence="2">
    <location>
        <position position="152"/>
    </location>
</feature>
<organism evidence="2 3">
    <name type="scientific">Frankliniella fusca</name>
    <dbReference type="NCBI Taxonomy" id="407009"/>
    <lineage>
        <taxon>Eukaryota</taxon>
        <taxon>Metazoa</taxon>
        <taxon>Ecdysozoa</taxon>
        <taxon>Arthropoda</taxon>
        <taxon>Hexapoda</taxon>
        <taxon>Insecta</taxon>
        <taxon>Pterygota</taxon>
        <taxon>Neoptera</taxon>
        <taxon>Paraneoptera</taxon>
        <taxon>Thysanoptera</taxon>
        <taxon>Terebrantia</taxon>
        <taxon>Thripoidea</taxon>
        <taxon>Thripidae</taxon>
        <taxon>Frankliniella</taxon>
    </lineage>
</organism>
<keyword evidence="3" id="KW-1185">Reference proteome</keyword>
<sequence length="152" mass="15685">LSDPRPLQKVETISLLAGTRIALETSIAFPEVDAAAAARRPATTGTNGRAAVSRGIKCGGAQELRVDAVPQQELAAQLLQLALPAARPAGPAGPAGHAVLRLLAVGAAAAAAGSPRRVRVARRAAGAGRRRRPVWNHEHREDGVSRSQQHGA</sequence>
<feature type="region of interest" description="Disordered" evidence="1">
    <location>
        <begin position="123"/>
        <end position="152"/>
    </location>
</feature>
<comment type="caution">
    <text evidence="2">The sequence shown here is derived from an EMBL/GenBank/DDBJ whole genome shotgun (WGS) entry which is preliminary data.</text>
</comment>
<reference evidence="2" key="1">
    <citation type="submission" date="2021-07" db="EMBL/GenBank/DDBJ databases">
        <authorList>
            <person name="Catto M.A."/>
            <person name="Jacobson A."/>
            <person name="Kennedy G."/>
            <person name="Labadie P."/>
            <person name="Hunt B.G."/>
            <person name="Srinivasan R."/>
        </authorList>
    </citation>
    <scope>NUCLEOTIDE SEQUENCE</scope>
    <source>
        <strain evidence="2">PL_HMW_Pooled</strain>
        <tissue evidence="2">Head</tissue>
    </source>
</reference>
<name>A0AAE1GVK5_9NEOP</name>
<proteinExistence type="predicted"/>
<dbReference type="EMBL" id="JAHWGI010000106">
    <property type="protein sequence ID" value="KAK3909571.1"/>
    <property type="molecule type" value="Genomic_DNA"/>
</dbReference>
<evidence type="ECO:0000256" key="1">
    <source>
        <dbReference type="SAM" id="MobiDB-lite"/>
    </source>
</evidence>
<dbReference type="AlphaFoldDB" id="A0AAE1GVK5"/>
<dbReference type="Proteomes" id="UP001219518">
    <property type="component" value="Unassembled WGS sequence"/>
</dbReference>
<keyword evidence="2" id="KW-0675">Receptor</keyword>
<gene>
    <name evidence="2" type="ORF">KUF71_019674</name>
</gene>
<feature type="compositionally biased region" description="Basic residues" evidence="1">
    <location>
        <begin position="123"/>
        <end position="134"/>
    </location>
</feature>
<feature type="compositionally biased region" description="Basic and acidic residues" evidence="1">
    <location>
        <begin position="135"/>
        <end position="144"/>
    </location>
</feature>
<accession>A0AAE1GVK5</accession>
<protein>
    <submittedName>
        <fullName evidence="2">Insulin receptor</fullName>
    </submittedName>
</protein>
<evidence type="ECO:0000313" key="2">
    <source>
        <dbReference type="EMBL" id="KAK3909571.1"/>
    </source>
</evidence>